<dbReference type="EMBL" id="BOMP01000174">
    <property type="protein sequence ID" value="GIE45807.1"/>
    <property type="molecule type" value="Genomic_DNA"/>
</dbReference>
<proteinExistence type="predicted"/>
<feature type="compositionally biased region" description="Polar residues" evidence="1">
    <location>
        <begin position="15"/>
        <end position="26"/>
    </location>
</feature>
<accession>A0ABQ4AXR1</accession>
<comment type="caution">
    <text evidence="2">The sequence shown here is derived from an EMBL/GenBank/DDBJ whole genome shotgun (WGS) entry which is preliminary data.</text>
</comment>
<name>A0ABQ4AXR1_9ACTN</name>
<reference evidence="2 3" key="1">
    <citation type="submission" date="2021-01" db="EMBL/GenBank/DDBJ databases">
        <title>Whole genome shotgun sequence of Actinoplanes lobatus NBRC 12513.</title>
        <authorList>
            <person name="Komaki H."/>
            <person name="Tamura T."/>
        </authorList>
    </citation>
    <scope>NUCLEOTIDE SEQUENCE [LARGE SCALE GENOMIC DNA]</scope>
    <source>
        <strain evidence="2 3">NBRC 12513</strain>
    </source>
</reference>
<sequence>MPSASARVFADHSHGTSTTIAPNTTMKVARNGSPASSSNTTPINPKIGAASMTAPITRTRVAIRYGPNVSR</sequence>
<organism evidence="2 3">
    <name type="scientific">Actinoplanes lobatus</name>
    <dbReference type="NCBI Taxonomy" id="113568"/>
    <lineage>
        <taxon>Bacteria</taxon>
        <taxon>Bacillati</taxon>
        <taxon>Actinomycetota</taxon>
        <taxon>Actinomycetes</taxon>
        <taxon>Micromonosporales</taxon>
        <taxon>Micromonosporaceae</taxon>
        <taxon>Actinoplanes</taxon>
    </lineage>
</organism>
<feature type="region of interest" description="Disordered" evidence="1">
    <location>
        <begin position="1"/>
        <end position="51"/>
    </location>
</feature>
<dbReference type="Proteomes" id="UP000631312">
    <property type="component" value="Unassembled WGS sequence"/>
</dbReference>
<gene>
    <name evidence="2" type="ORF">Alo02nite_87050</name>
</gene>
<keyword evidence="3" id="KW-1185">Reference proteome</keyword>
<evidence type="ECO:0000313" key="2">
    <source>
        <dbReference type="EMBL" id="GIE45807.1"/>
    </source>
</evidence>
<feature type="compositionally biased region" description="Polar residues" evidence="1">
    <location>
        <begin position="33"/>
        <end position="43"/>
    </location>
</feature>
<protein>
    <submittedName>
        <fullName evidence="2">Uncharacterized protein</fullName>
    </submittedName>
</protein>
<evidence type="ECO:0000313" key="3">
    <source>
        <dbReference type="Proteomes" id="UP000631312"/>
    </source>
</evidence>
<evidence type="ECO:0000256" key="1">
    <source>
        <dbReference type="SAM" id="MobiDB-lite"/>
    </source>
</evidence>